<proteinExistence type="inferred from homology"/>
<dbReference type="PANTHER" id="PTHR17615:SF8">
    <property type="entry name" value="ENDOSOMAL TRANSMEMBRANE EPSIN INTERACTOR 1"/>
    <property type="match status" value="1"/>
</dbReference>
<dbReference type="Proteomes" id="UP000694563">
    <property type="component" value="Chromosome W"/>
</dbReference>
<feature type="transmembrane region" description="Helical" evidence="7">
    <location>
        <begin position="206"/>
        <end position="223"/>
    </location>
</feature>
<dbReference type="InterPro" id="IPR007237">
    <property type="entry name" value="CD20-like"/>
</dbReference>
<evidence type="ECO:0000256" key="5">
    <source>
        <dbReference type="ARBA" id="ARBA00034309"/>
    </source>
</evidence>
<feature type="compositionally biased region" description="Basic and acidic residues" evidence="6">
    <location>
        <begin position="68"/>
        <end position="81"/>
    </location>
</feature>
<feature type="compositionally biased region" description="Basic and acidic residues" evidence="6">
    <location>
        <begin position="1"/>
        <end position="20"/>
    </location>
</feature>
<dbReference type="Ensembl" id="ENSCUST00005019485.1">
    <property type="protein sequence ID" value="ENSCUSP00005018772.1"/>
    <property type="gene ID" value="ENSCUSG00005012039.1"/>
</dbReference>
<evidence type="ECO:0000256" key="2">
    <source>
        <dbReference type="ARBA" id="ARBA00022692"/>
    </source>
</evidence>
<evidence type="ECO:0000256" key="4">
    <source>
        <dbReference type="ARBA" id="ARBA00023136"/>
    </source>
</evidence>
<evidence type="ECO:0000256" key="6">
    <source>
        <dbReference type="SAM" id="MobiDB-lite"/>
    </source>
</evidence>
<feature type="compositionally biased region" description="Polar residues" evidence="6">
    <location>
        <begin position="449"/>
        <end position="471"/>
    </location>
</feature>
<feature type="compositionally biased region" description="Low complexity" evidence="6">
    <location>
        <begin position="87"/>
        <end position="104"/>
    </location>
</feature>
<keyword evidence="4 7" id="KW-0472">Membrane</keyword>
<keyword evidence="2 7" id="KW-0812">Transmembrane</keyword>
<accession>A0A8C3UV63</accession>
<evidence type="ECO:0000313" key="8">
    <source>
        <dbReference type="Ensembl" id="ENSCUSP00005018772.1"/>
    </source>
</evidence>
<feature type="region of interest" description="Disordered" evidence="6">
    <location>
        <begin position="1"/>
        <end position="116"/>
    </location>
</feature>
<dbReference type="AlphaFoldDB" id="A0A8C3UV63"/>
<evidence type="ECO:0000256" key="7">
    <source>
        <dbReference type="SAM" id="Phobius"/>
    </source>
</evidence>
<feature type="region of interest" description="Disordered" evidence="6">
    <location>
        <begin position="140"/>
        <end position="160"/>
    </location>
</feature>
<dbReference type="Pfam" id="PF04103">
    <property type="entry name" value="CD20"/>
    <property type="match status" value="1"/>
</dbReference>
<comment type="similarity">
    <text evidence="5">Belongs to the ENTREP family.</text>
</comment>
<dbReference type="GO" id="GO:0016020">
    <property type="term" value="C:membrane"/>
    <property type="evidence" value="ECO:0007669"/>
    <property type="project" value="UniProtKB-SubCell"/>
</dbReference>
<feature type="transmembrane region" description="Helical" evidence="7">
    <location>
        <begin position="229"/>
        <end position="251"/>
    </location>
</feature>
<keyword evidence="9" id="KW-1185">Reference proteome</keyword>
<keyword evidence="3 7" id="KW-1133">Transmembrane helix</keyword>
<dbReference type="InterPro" id="IPR030431">
    <property type="entry name" value="ENTREP1-3"/>
</dbReference>
<name>A0A8C3UV63_CATUS</name>
<feature type="region of interest" description="Disordered" evidence="6">
    <location>
        <begin position="439"/>
        <end position="471"/>
    </location>
</feature>
<sequence>MTRDKSAKEKGEGGSKERGKPLPKLLQSGCSSISGRPGTGKMAQGPGESGRASQLQRSTLRGARRRLRDGPAGERGPDGRRGGGSAAGSRGLRGLARGDSGAAPARREPPPAPLVSPPMVLPGSCCPLQGLVPLPQAAGLSPLPLRPGAPPRRRPRSPCRPCPPLPFRSLFGLGLLQTGLGCAVVALGFGALWLSGAPQVKNACPLWAGSSAILCGILGLTTWKRPMLLLVNLFVLLSVISVMLNVTGLILGCQGIQFVSRVPRCDLMNMDENKTCLCCEELHSTKCTEAEAVLKLYHVKSCSATHLLLKKVLLALSVLNALTATVCFIAAALHYLQILASRRSCTGECEIEDEDHNLDLDDFVPPVPPPSYFTILSSCTPETSYSPPVSDVISLPYIYVTRINGVEVFCPLDPPPPYETVCSLKSSEQGGALQINGMEDVDSGEVGDRQSSQAEEIQEPSSRMSLSPSNASCVPAGASRRAFHPLRKCSKSDPVLLHCQLPQETVLSCETATPSDVNPPNAVTLRRGSRVRAVRGRPQSLIDYKSYMDTKRRVAWILKQSSCSMSPDIHELVENIKSVLKSDEKHMAEAVSSVTFLEQVMTPSQQATSSRGHVLPLHPGLLYLESCGDLSTFTTEGEQLAQRRIQRAEHERPHSVVGIVRETVL</sequence>
<reference evidence="8" key="3">
    <citation type="submission" date="2025-09" db="UniProtKB">
        <authorList>
            <consortium name="Ensembl"/>
        </authorList>
    </citation>
    <scope>IDENTIFICATION</scope>
</reference>
<feature type="transmembrane region" description="Helical" evidence="7">
    <location>
        <begin position="313"/>
        <end position="336"/>
    </location>
</feature>
<comment type="subcellular location">
    <subcellularLocation>
        <location evidence="1">Membrane</location>
        <topology evidence="1">Multi-pass membrane protein</topology>
    </subcellularLocation>
</comment>
<evidence type="ECO:0000313" key="9">
    <source>
        <dbReference type="Proteomes" id="UP000694563"/>
    </source>
</evidence>
<evidence type="ECO:0000256" key="1">
    <source>
        <dbReference type="ARBA" id="ARBA00004141"/>
    </source>
</evidence>
<reference evidence="8" key="2">
    <citation type="submission" date="2025-08" db="UniProtKB">
        <authorList>
            <consortium name="Ensembl"/>
        </authorList>
    </citation>
    <scope>IDENTIFICATION</scope>
</reference>
<protein>
    <submittedName>
        <fullName evidence="8">Family with sequence similarity 189 member A2</fullName>
    </submittedName>
</protein>
<organism evidence="8 9">
    <name type="scientific">Catharus ustulatus</name>
    <name type="common">Russet-backed thrush</name>
    <name type="synonym">Hylocichla ustulatus</name>
    <dbReference type="NCBI Taxonomy" id="91951"/>
    <lineage>
        <taxon>Eukaryota</taxon>
        <taxon>Metazoa</taxon>
        <taxon>Chordata</taxon>
        <taxon>Craniata</taxon>
        <taxon>Vertebrata</taxon>
        <taxon>Euteleostomi</taxon>
        <taxon>Archelosauria</taxon>
        <taxon>Archosauria</taxon>
        <taxon>Dinosauria</taxon>
        <taxon>Saurischia</taxon>
        <taxon>Theropoda</taxon>
        <taxon>Coelurosauria</taxon>
        <taxon>Aves</taxon>
        <taxon>Neognathae</taxon>
        <taxon>Neoaves</taxon>
        <taxon>Telluraves</taxon>
        <taxon>Australaves</taxon>
        <taxon>Passeriformes</taxon>
        <taxon>Turdidae</taxon>
        <taxon>Catharus</taxon>
    </lineage>
</organism>
<gene>
    <name evidence="8" type="primary">ENTREP1</name>
</gene>
<feature type="transmembrane region" description="Helical" evidence="7">
    <location>
        <begin position="170"/>
        <end position="194"/>
    </location>
</feature>
<dbReference type="PANTHER" id="PTHR17615">
    <property type="entry name" value="PROTEIN FAM189A"/>
    <property type="match status" value="1"/>
</dbReference>
<reference evidence="8" key="1">
    <citation type="submission" date="2020-10" db="EMBL/GenBank/DDBJ databases">
        <title>Catharus ustulatus (Swainson's thrush) genome, bCatUst1, primary haplotype v2.</title>
        <authorList>
            <person name="Delmore K."/>
            <person name="Vafadar M."/>
            <person name="Formenti G."/>
            <person name="Chow W."/>
            <person name="Pelan S."/>
            <person name="Howe K."/>
            <person name="Rhie A."/>
            <person name="Mountcastle J."/>
            <person name="Haase B."/>
            <person name="Fedrigo O."/>
            <person name="Jarvis E.D."/>
        </authorList>
    </citation>
    <scope>NUCLEOTIDE SEQUENCE [LARGE SCALE GENOMIC DNA]</scope>
</reference>
<evidence type="ECO:0000256" key="3">
    <source>
        <dbReference type="ARBA" id="ARBA00022989"/>
    </source>
</evidence>